<dbReference type="HOGENOM" id="CLU_1167900_0_0_1"/>
<dbReference type="GO" id="GO:0051123">
    <property type="term" value="P:RNA polymerase II preinitiation complex assembly"/>
    <property type="evidence" value="ECO:0007669"/>
    <property type="project" value="TreeGrafter"/>
</dbReference>
<feature type="domain" description="TAFII55 protein conserved region" evidence="7">
    <location>
        <begin position="7"/>
        <end position="229"/>
    </location>
</feature>
<dbReference type="OMA" id="VANIGQM"/>
<keyword evidence="3" id="KW-0805">Transcription regulation</keyword>
<feature type="compositionally biased region" description="Low complexity" evidence="6">
    <location>
        <begin position="44"/>
        <end position="62"/>
    </location>
</feature>
<evidence type="ECO:0000259" key="7">
    <source>
        <dbReference type="SMART" id="SM01370"/>
    </source>
</evidence>
<evidence type="ECO:0000256" key="3">
    <source>
        <dbReference type="ARBA" id="ARBA00023015"/>
    </source>
</evidence>
<evidence type="ECO:0000256" key="5">
    <source>
        <dbReference type="ARBA" id="ARBA00023242"/>
    </source>
</evidence>
<evidence type="ECO:0000256" key="1">
    <source>
        <dbReference type="ARBA" id="ARBA00004123"/>
    </source>
</evidence>
<dbReference type="GeneID" id="7823577"/>
<sequence length="238" mass="27966">MSKIYEKESQYIVRFPLEIAKKLHQYFDVQKKNALLTKLQTDSTNPQTNQANTNQPPNQLPQLVTVPESTEKQKDPVADSNTPQVSFLPKVVKDAETGLEKLQFDVQVDDFRSKATLIDLPCILETYKTEDTINIFKSNDTKQMIYVHKPEEDDVPSDFAQKKQVIDRDTNEKVLKYESHHGITPPTYYIKKRFYRKKPILDKAEVQEVEKIMVKIQKEITKNDKEPERTKRKYKKRY</sequence>
<keyword evidence="5" id="KW-0539">Nucleus</keyword>
<dbReference type="STRING" id="312017.Q22GJ3"/>
<evidence type="ECO:0000313" key="8">
    <source>
        <dbReference type="EMBL" id="EAR84338.1"/>
    </source>
</evidence>
<dbReference type="eggNOG" id="KOG4011">
    <property type="taxonomic scope" value="Eukaryota"/>
</dbReference>
<dbReference type="InterPro" id="IPR037817">
    <property type="entry name" value="TAF7"/>
</dbReference>
<dbReference type="OrthoDB" id="438630at2759"/>
<dbReference type="InterPro" id="IPR006751">
    <property type="entry name" value="TAFII55_prot_cons_reg"/>
</dbReference>
<reference evidence="9" key="1">
    <citation type="journal article" date="2006" name="PLoS Biol.">
        <title>Macronuclear genome sequence of the ciliate Tetrahymena thermophila, a model eukaryote.</title>
        <authorList>
            <person name="Eisen J.A."/>
            <person name="Coyne R.S."/>
            <person name="Wu M."/>
            <person name="Wu D."/>
            <person name="Thiagarajan M."/>
            <person name="Wortman J.R."/>
            <person name="Badger J.H."/>
            <person name="Ren Q."/>
            <person name="Amedeo P."/>
            <person name="Jones K.M."/>
            <person name="Tallon L.J."/>
            <person name="Delcher A.L."/>
            <person name="Salzberg S.L."/>
            <person name="Silva J.C."/>
            <person name="Haas B.J."/>
            <person name="Majoros W.H."/>
            <person name="Farzad M."/>
            <person name="Carlton J.M."/>
            <person name="Smith R.K. Jr."/>
            <person name="Garg J."/>
            <person name="Pearlman R.E."/>
            <person name="Karrer K.M."/>
            <person name="Sun L."/>
            <person name="Manning G."/>
            <person name="Elde N.C."/>
            <person name="Turkewitz A.P."/>
            <person name="Asai D.J."/>
            <person name="Wilkes D.E."/>
            <person name="Wang Y."/>
            <person name="Cai H."/>
            <person name="Collins K."/>
            <person name="Stewart B.A."/>
            <person name="Lee S.R."/>
            <person name="Wilamowska K."/>
            <person name="Weinberg Z."/>
            <person name="Ruzzo W.L."/>
            <person name="Wloga D."/>
            <person name="Gaertig J."/>
            <person name="Frankel J."/>
            <person name="Tsao C.-C."/>
            <person name="Gorovsky M.A."/>
            <person name="Keeling P.J."/>
            <person name="Waller R.F."/>
            <person name="Patron N.J."/>
            <person name="Cherry J.M."/>
            <person name="Stover N.A."/>
            <person name="Krieger C.J."/>
            <person name="del Toro C."/>
            <person name="Ryder H.F."/>
            <person name="Williamson S.C."/>
            <person name="Barbeau R.A."/>
            <person name="Hamilton E.P."/>
            <person name="Orias E."/>
        </authorList>
    </citation>
    <scope>NUCLEOTIDE SEQUENCE [LARGE SCALE GENOMIC DNA]</scope>
    <source>
        <strain evidence="9">SB210</strain>
    </source>
</reference>
<dbReference type="GO" id="GO:0016251">
    <property type="term" value="F:RNA polymerase II general transcription initiation factor activity"/>
    <property type="evidence" value="ECO:0007669"/>
    <property type="project" value="TreeGrafter"/>
</dbReference>
<dbReference type="KEGG" id="tet:TTHERM_00703300"/>
<dbReference type="CDD" id="cd08047">
    <property type="entry name" value="TAF7"/>
    <property type="match status" value="1"/>
</dbReference>
<name>Q22GJ3_TETTS</name>
<evidence type="ECO:0000313" key="9">
    <source>
        <dbReference type="Proteomes" id="UP000009168"/>
    </source>
</evidence>
<dbReference type="PANTHER" id="PTHR12228">
    <property type="entry name" value="TRANSCRIPTION INITIATION FACTOR TFIID 55 KD SUBUNIT-RELATED"/>
    <property type="match status" value="1"/>
</dbReference>
<dbReference type="EMBL" id="GG662460">
    <property type="protein sequence ID" value="EAR84338.1"/>
    <property type="molecule type" value="Genomic_DNA"/>
</dbReference>
<organism evidence="8 9">
    <name type="scientific">Tetrahymena thermophila (strain SB210)</name>
    <dbReference type="NCBI Taxonomy" id="312017"/>
    <lineage>
        <taxon>Eukaryota</taxon>
        <taxon>Sar</taxon>
        <taxon>Alveolata</taxon>
        <taxon>Ciliophora</taxon>
        <taxon>Intramacronucleata</taxon>
        <taxon>Oligohymenophorea</taxon>
        <taxon>Hymenostomatida</taxon>
        <taxon>Tetrahymenina</taxon>
        <taxon>Tetrahymenidae</taxon>
        <taxon>Tetrahymena</taxon>
    </lineage>
</organism>
<protein>
    <submittedName>
        <fullName evidence="8">TAF7 RNA polymerase II, TATA box-binding protein</fullName>
    </submittedName>
</protein>
<proteinExistence type="inferred from homology"/>
<keyword evidence="4" id="KW-0804">Transcription</keyword>
<accession>Q22GJ3</accession>
<dbReference type="SMART" id="SM01370">
    <property type="entry name" value="TAFII55_N"/>
    <property type="match status" value="1"/>
</dbReference>
<dbReference type="InParanoid" id="Q22GJ3"/>
<keyword evidence="9" id="KW-1185">Reference proteome</keyword>
<gene>
    <name evidence="8" type="ORF">TTHERM_00703300</name>
</gene>
<dbReference type="GO" id="GO:0005669">
    <property type="term" value="C:transcription factor TFIID complex"/>
    <property type="evidence" value="ECO:0007669"/>
    <property type="project" value="InterPro"/>
</dbReference>
<evidence type="ECO:0000256" key="2">
    <source>
        <dbReference type="ARBA" id="ARBA00009368"/>
    </source>
</evidence>
<comment type="subcellular location">
    <subcellularLocation>
        <location evidence="1">Nucleus</location>
    </subcellularLocation>
</comment>
<dbReference type="Pfam" id="PF04658">
    <property type="entry name" value="TAFII55_N"/>
    <property type="match status" value="1"/>
</dbReference>
<evidence type="ECO:0000256" key="4">
    <source>
        <dbReference type="ARBA" id="ARBA00023163"/>
    </source>
</evidence>
<dbReference type="AlphaFoldDB" id="Q22GJ3"/>
<evidence type="ECO:0000256" key="6">
    <source>
        <dbReference type="SAM" id="MobiDB-lite"/>
    </source>
</evidence>
<dbReference type="Proteomes" id="UP000009168">
    <property type="component" value="Unassembled WGS sequence"/>
</dbReference>
<dbReference type="PANTHER" id="PTHR12228:SF0">
    <property type="entry name" value="TATA-BOX BINDING PROTEIN ASSOCIATED FACTOR 7"/>
    <property type="match status" value="1"/>
</dbReference>
<feature type="region of interest" description="Disordered" evidence="6">
    <location>
        <begin position="43"/>
        <end position="62"/>
    </location>
</feature>
<dbReference type="RefSeq" id="XP_001032001.1">
    <property type="nucleotide sequence ID" value="XM_001032001.3"/>
</dbReference>
<comment type="similarity">
    <text evidence="2">Belongs to the TAF7 family.</text>
</comment>